<evidence type="ECO:0000256" key="9">
    <source>
        <dbReference type="ARBA" id="ARBA00025198"/>
    </source>
</evidence>
<dbReference type="Proteomes" id="UP001176468">
    <property type="component" value="Unassembled WGS sequence"/>
</dbReference>
<comment type="subunit">
    <text evidence="12">F-type ATPases have 2 components, F(1) - the catalytic core - and F(0) - the membrane proton channel. F(1) has five subunits: alpha(3), beta(3), gamma(1), delta(1), epsilon(1). F(0) has three main subunits: a(1), b(2) and c(10-14). The alpha and beta chains form an alternating ring which encloses part of the gamma chain. F(1) is attached to F(0) by a central stalk formed by the gamma and epsilon chains, while a peripheral stalk is formed by the delta and b chains.</text>
</comment>
<keyword evidence="5 12" id="KW-1133">Transmembrane helix</keyword>
<dbReference type="RefSeq" id="WP_304561048.1">
    <property type="nucleotide sequence ID" value="NZ_JAUQSZ010000005.1"/>
</dbReference>
<evidence type="ECO:0000313" key="16">
    <source>
        <dbReference type="Proteomes" id="UP001176468"/>
    </source>
</evidence>
<keyword evidence="12" id="KW-1003">Cell membrane</keyword>
<evidence type="ECO:0000256" key="4">
    <source>
        <dbReference type="ARBA" id="ARBA00022781"/>
    </source>
</evidence>
<dbReference type="HAMAP" id="MF_01398">
    <property type="entry name" value="ATP_synth_b_bprime"/>
    <property type="match status" value="1"/>
</dbReference>
<comment type="similarity">
    <text evidence="12 13">Belongs to the ATPase B chain family.</text>
</comment>
<evidence type="ECO:0000256" key="2">
    <source>
        <dbReference type="ARBA" id="ARBA00022547"/>
    </source>
</evidence>
<protein>
    <recommendedName>
        <fullName evidence="12">ATP synthase subunit b</fullName>
    </recommendedName>
    <alternativeName>
        <fullName evidence="12">ATP synthase F(0) sector subunit b</fullName>
    </alternativeName>
    <alternativeName>
        <fullName evidence="12">ATPase subunit I</fullName>
    </alternativeName>
    <alternativeName>
        <fullName evidence="12">F-type ATPase subunit b</fullName>
        <shortName evidence="12">F-ATPase subunit b</shortName>
    </alternativeName>
</protein>
<dbReference type="EMBL" id="JAUQSZ010000005">
    <property type="protein sequence ID" value="MDO7842593.1"/>
    <property type="molecule type" value="Genomic_DNA"/>
</dbReference>
<accession>A0ABT8ZYD9</accession>
<keyword evidence="8 12" id="KW-0066">ATP synthesis</keyword>
<reference evidence="15" key="1">
    <citation type="submission" date="2023-07" db="EMBL/GenBank/DDBJ databases">
        <authorList>
            <person name="Kim M.K."/>
        </authorList>
    </citation>
    <scope>NUCLEOTIDE SEQUENCE</scope>
    <source>
        <strain evidence="15">CA1-15</strain>
    </source>
</reference>
<sequence length="185" mass="19085">MAEAHPASMAAQTGVTELHHEMAAFGVLTPPMFVALSMLVVVGIILYAKVPKMIAGMLDAKIAQIKTQLDEAAKLRAEAEAELAQAKARNAASEGDAAAIVAHAEAEAKAMLAKAEADSADLVARRQKMAEDKIAAAERTAIAEVRALAADAATRAAAAILAEKHGADADKALVDRTIAGLGRLN</sequence>
<evidence type="ECO:0000256" key="11">
    <source>
        <dbReference type="ARBA" id="ARBA00037847"/>
    </source>
</evidence>
<comment type="subcellular location">
    <subcellularLocation>
        <location evidence="12">Cell membrane</location>
        <topology evidence="12">Single-pass membrane protein</topology>
    </subcellularLocation>
    <subcellularLocation>
        <location evidence="11">Endomembrane system</location>
        <topology evidence="11">Single-pass membrane protein</topology>
    </subcellularLocation>
</comment>
<comment type="function">
    <text evidence="10">Component of the F(0) channel, it forms part of the peripheral stalk, linking F(1) to F(0). The b'-subunit is a diverged and duplicated form of b found in plants and photosynthetic bacteria.</text>
</comment>
<keyword evidence="4 12" id="KW-0375">Hydrogen ion transport</keyword>
<evidence type="ECO:0000313" key="15">
    <source>
        <dbReference type="EMBL" id="MDO7842593.1"/>
    </source>
</evidence>
<evidence type="ECO:0000256" key="1">
    <source>
        <dbReference type="ARBA" id="ARBA00022448"/>
    </source>
</evidence>
<comment type="function">
    <text evidence="9 12">F(1)F(0) ATP synthase produces ATP from ADP in the presence of a proton or sodium gradient. F-type ATPases consist of two structural domains, F(1) containing the extramembraneous catalytic core and F(0) containing the membrane proton channel, linked together by a central stalk and a peripheral stalk. During catalysis, ATP synthesis in the catalytic domain of F(1) is coupled via a rotary mechanism of the central stalk subunits to proton translocation.</text>
</comment>
<feature type="coiled-coil region" evidence="14">
    <location>
        <begin position="58"/>
        <end position="132"/>
    </location>
</feature>
<dbReference type="InterPro" id="IPR002146">
    <property type="entry name" value="ATP_synth_b/b'su_bac/chlpt"/>
</dbReference>
<keyword evidence="14" id="KW-0175">Coiled coil</keyword>
<keyword evidence="1 12" id="KW-0813">Transport</keyword>
<gene>
    <name evidence="12" type="primary">atpF</name>
    <name evidence="15" type="ORF">Q5H94_09660</name>
</gene>
<keyword evidence="6 12" id="KW-0406">Ion transport</keyword>
<feature type="transmembrane region" description="Helical" evidence="12">
    <location>
        <begin position="23"/>
        <end position="48"/>
    </location>
</feature>
<name>A0ABT8ZYD9_9SPHN</name>
<evidence type="ECO:0000256" key="7">
    <source>
        <dbReference type="ARBA" id="ARBA00023136"/>
    </source>
</evidence>
<keyword evidence="16" id="KW-1185">Reference proteome</keyword>
<evidence type="ECO:0000256" key="10">
    <source>
        <dbReference type="ARBA" id="ARBA00025614"/>
    </source>
</evidence>
<evidence type="ECO:0000256" key="8">
    <source>
        <dbReference type="ARBA" id="ARBA00023310"/>
    </source>
</evidence>
<proteinExistence type="inferred from homology"/>
<evidence type="ECO:0000256" key="14">
    <source>
        <dbReference type="SAM" id="Coils"/>
    </source>
</evidence>
<evidence type="ECO:0000256" key="6">
    <source>
        <dbReference type="ARBA" id="ARBA00023065"/>
    </source>
</evidence>
<keyword evidence="7 12" id="KW-0472">Membrane</keyword>
<dbReference type="Pfam" id="PF00430">
    <property type="entry name" value="ATP-synt_B"/>
    <property type="match status" value="1"/>
</dbReference>
<keyword evidence="2 12" id="KW-0138">CF(0)</keyword>
<evidence type="ECO:0000256" key="12">
    <source>
        <dbReference type="HAMAP-Rule" id="MF_01398"/>
    </source>
</evidence>
<evidence type="ECO:0000256" key="13">
    <source>
        <dbReference type="RuleBase" id="RU003848"/>
    </source>
</evidence>
<evidence type="ECO:0000256" key="5">
    <source>
        <dbReference type="ARBA" id="ARBA00022989"/>
    </source>
</evidence>
<evidence type="ECO:0000256" key="3">
    <source>
        <dbReference type="ARBA" id="ARBA00022692"/>
    </source>
</evidence>
<comment type="caution">
    <text evidence="15">The sequence shown here is derived from an EMBL/GenBank/DDBJ whole genome shotgun (WGS) entry which is preliminary data.</text>
</comment>
<organism evidence="15 16">
    <name type="scientific">Sphingomonas immobilis</name>
    <dbReference type="NCBI Taxonomy" id="3063997"/>
    <lineage>
        <taxon>Bacteria</taxon>
        <taxon>Pseudomonadati</taxon>
        <taxon>Pseudomonadota</taxon>
        <taxon>Alphaproteobacteria</taxon>
        <taxon>Sphingomonadales</taxon>
        <taxon>Sphingomonadaceae</taxon>
        <taxon>Sphingomonas</taxon>
    </lineage>
</organism>
<keyword evidence="3 12" id="KW-0812">Transmembrane</keyword>